<keyword evidence="2" id="KW-1185">Reference proteome</keyword>
<reference evidence="1 2" key="1">
    <citation type="submission" date="2018-10" db="EMBL/GenBank/DDBJ databases">
        <title>A high-quality apple genome assembly.</title>
        <authorList>
            <person name="Hu J."/>
        </authorList>
    </citation>
    <scope>NUCLEOTIDE SEQUENCE [LARGE SCALE GENOMIC DNA]</scope>
    <source>
        <strain evidence="2">cv. HFTH1</strain>
        <tissue evidence="1">Young leaf</tissue>
    </source>
</reference>
<proteinExistence type="predicted"/>
<gene>
    <name evidence="1" type="ORF">DVH24_028172</name>
</gene>
<dbReference type="Gene3D" id="3.90.180.10">
    <property type="entry name" value="Medium-chain alcohol dehydrogenases, catalytic domain"/>
    <property type="match status" value="1"/>
</dbReference>
<dbReference type="Proteomes" id="UP000290289">
    <property type="component" value="Chromosome 17"/>
</dbReference>
<accession>A0A498HEZ5</accession>
<sequence length="124" mass="13715">MVRPCHALFKWTILVPCSPGRPFDTSTPIPYERNIITGWKMGYALPNSTLPQFNLDEVIASFGVGRVIRSKDSNYVEAGIVVSPFAPFAEYCVVPYQFLTRKIDPNDALLGIEVLADPKPGSNV</sequence>
<organism evidence="1 2">
    <name type="scientific">Malus domestica</name>
    <name type="common">Apple</name>
    <name type="synonym">Pyrus malus</name>
    <dbReference type="NCBI Taxonomy" id="3750"/>
    <lineage>
        <taxon>Eukaryota</taxon>
        <taxon>Viridiplantae</taxon>
        <taxon>Streptophyta</taxon>
        <taxon>Embryophyta</taxon>
        <taxon>Tracheophyta</taxon>
        <taxon>Spermatophyta</taxon>
        <taxon>Magnoliopsida</taxon>
        <taxon>eudicotyledons</taxon>
        <taxon>Gunneridae</taxon>
        <taxon>Pentapetalae</taxon>
        <taxon>rosids</taxon>
        <taxon>fabids</taxon>
        <taxon>Rosales</taxon>
        <taxon>Rosaceae</taxon>
        <taxon>Amygdaloideae</taxon>
        <taxon>Maleae</taxon>
        <taxon>Malus</taxon>
    </lineage>
</organism>
<dbReference type="SUPFAM" id="SSF50129">
    <property type="entry name" value="GroES-like"/>
    <property type="match status" value="1"/>
</dbReference>
<evidence type="ECO:0000313" key="2">
    <source>
        <dbReference type="Proteomes" id="UP000290289"/>
    </source>
</evidence>
<dbReference type="InterPro" id="IPR011032">
    <property type="entry name" value="GroES-like_sf"/>
</dbReference>
<protein>
    <submittedName>
        <fullName evidence="1">Uncharacterized protein</fullName>
    </submittedName>
</protein>
<dbReference type="EMBL" id="RDQH01000343">
    <property type="protein sequence ID" value="RXH68025.1"/>
    <property type="molecule type" value="Genomic_DNA"/>
</dbReference>
<dbReference type="AlphaFoldDB" id="A0A498HEZ5"/>
<comment type="caution">
    <text evidence="1">The sequence shown here is derived from an EMBL/GenBank/DDBJ whole genome shotgun (WGS) entry which is preliminary data.</text>
</comment>
<name>A0A498HEZ5_MALDO</name>
<evidence type="ECO:0000313" key="1">
    <source>
        <dbReference type="EMBL" id="RXH68025.1"/>
    </source>
</evidence>